<gene>
    <name evidence="1" type="ORF">REIFOR_02963</name>
</gene>
<sequence>MNILTNEEMQDINGGVWGFVARGARYVYKAAKKVLTSKKTLAAEAVYETSNTLSPDQ</sequence>
<evidence type="ECO:0000313" key="1">
    <source>
        <dbReference type="EMBL" id="ATX78083.1"/>
    </source>
</evidence>
<keyword evidence="2" id="KW-1185">Reference proteome</keyword>
<protein>
    <recommendedName>
        <fullName evidence="3">Bacteriocin</fullName>
    </recommendedName>
</protein>
<name>A0A2K8KTQ2_9GAMM</name>
<organism evidence="1 2">
    <name type="scientific">Reinekea forsetii</name>
    <dbReference type="NCBI Taxonomy" id="1336806"/>
    <lineage>
        <taxon>Bacteria</taxon>
        <taxon>Pseudomonadati</taxon>
        <taxon>Pseudomonadota</taxon>
        <taxon>Gammaproteobacteria</taxon>
        <taxon>Oceanospirillales</taxon>
        <taxon>Saccharospirillaceae</taxon>
        <taxon>Reinekea</taxon>
    </lineage>
</organism>
<dbReference type="EMBL" id="CP011797">
    <property type="protein sequence ID" value="ATX78083.1"/>
    <property type="molecule type" value="Genomic_DNA"/>
</dbReference>
<reference evidence="1 2" key="1">
    <citation type="journal article" date="2017" name="Environ. Microbiol.">
        <title>Genomic and physiological analyses of 'Reinekea forsetii' reveal a versatile opportunistic lifestyle during spring algae blooms.</title>
        <authorList>
            <person name="Avci B."/>
            <person name="Hahnke R.L."/>
            <person name="Chafee M."/>
            <person name="Fischer T."/>
            <person name="Gruber-Vodicka H."/>
            <person name="Tegetmeyer H.E."/>
            <person name="Harder J."/>
            <person name="Fuchs B.M."/>
            <person name="Amann R.I."/>
            <person name="Teeling H."/>
        </authorList>
    </citation>
    <scope>NUCLEOTIDE SEQUENCE [LARGE SCALE GENOMIC DNA]</scope>
    <source>
        <strain evidence="1 2">Hel1_31_D35</strain>
    </source>
</reference>
<dbReference type="AlphaFoldDB" id="A0A2K8KTQ2"/>
<dbReference type="RefSeq" id="WP_158524404.1">
    <property type="nucleotide sequence ID" value="NZ_CP011797.1"/>
</dbReference>
<proteinExistence type="predicted"/>
<dbReference type="KEGG" id="rfo:REIFOR_02963"/>
<evidence type="ECO:0000313" key="2">
    <source>
        <dbReference type="Proteomes" id="UP000229757"/>
    </source>
</evidence>
<evidence type="ECO:0008006" key="3">
    <source>
        <dbReference type="Google" id="ProtNLM"/>
    </source>
</evidence>
<accession>A0A2K8KTQ2</accession>
<dbReference type="Proteomes" id="UP000229757">
    <property type="component" value="Chromosome"/>
</dbReference>